<accession>A0ABZ2RS17</accession>
<reference evidence="4" key="1">
    <citation type="submission" date="2024-03" db="EMBL/GenBank/DDBJ databases">
        <title>Complete genome sequence of Mycoplasma gypis type strain B1/T1.</title>
        <authorList>
            <person name="Spergser J."/>
        </authorList>
    </citation>
    <scope>NUCLEOTIDE SEQUENCE [LARGE SCALE GENOMIC DNA]</scope>
    <source>
        <strain evidence="4">B1/T1</strain>
    </source>
</reference>
<evidence type="ECO:0000313" key="5">
    <source>
        <dbReference type="Proteomes" id="UP001460679"/>
    </source>
</evidence>
<dbReference type="GO" id="GO:0016787">
    <property type="term" value="F:hydrolase activity"/>
    <property type="evidence" value="ECO:0007669"/>
    <property type="project" value="UniProtKB-KW"/>
</dbReference>
<dbReference type="InterPro" id="IPR050266">
    <property type="entry name" value="AB_hydrolase_sf"/>
</dbReference>
<evidence type="ECO:0000256" key="1">
    <source>
        <dbReference type="ARBA" id="ARBA00006989"/>
    </source>
</evidence>
<keyword evidence="4" id="KW-0378">Hydrolase</keyword>
<dbReference type="Gene3D" id="3.40.50.1820">
    <property type="entry name" value="alpha/beta hydrolase"/>
    <property type="match status" value="1"/>
</dbReference>
<feature type="domain" description="AB hydrolase-1" evidence="3">
    <location>
        <begin position="27"/>
        <end position="258"/>
    </location>
</feature>
<sequence>MQKTISLLNEEINYFIENENDTTKPFVLFIHGFGDSLNIMRPIERQENRNFNIVSLDMPGCGRSTWNQQITLEHYQEIALEFVNKVLKDKTFYVVGHSLGAISTLYVLKNTHAKKGLLVAPAHYVSTMPKFIFGKKYLIPENEQNALESYMLLSYKNIETMKRSASTYAKLVLDPNTKRKEKFGFMVNEQMLNPNYIIPKYWDLYSSVNNYEIASGDQDHYTNIHEVLLVGYQNNKKVHVLKDTGHSAFFDSGDEINEIIINMIKNN</sequence>
<dbReference type="Pfam" id="PF12697">
    <property type="entry name" value="Abhydrolase_6"/>
    <property type="match status" value="1"/>
</dbReference>
<name>A0ABZ2RS17_9BACT</name>
<dbReference type="InterPro" id="IPR000073">
    <property type="entry name" value="AB_hydrolase_1"/>
</dbReference>
<evidence type="ECO:0000259" key="3">
    <source>
        <dbReference type="Pfam" id="PF12697"/>
    </source>
</evidence>
<proteinExistence type="inferred from homology"/>
<dbReference type="InterPro" id="IPR029058">
    <property type="entry name" value="AB_hydrolase_fold"/>
</dbReference>
<evidence type="ECO:0000256" key="2">
    <source>
        <dbReference type="ARBA" id="ARBA00022487"/>
    </source>
</evidence>
<gene>
    <name evidence="4" type="ORF">WG616_00130</name>
</gene>
<keyword evidence="5" id="KW-1185">Reference proteome</keyword>
<dbReference type="PANTHER" id="PTHR43798">
    <property type="entry name" value="MONOACYLGLYCEROL LIPASE"/>
    <property type="match status" value="1"/>
</dbReference>
<dbReference type="Proteomes" id="UP001460679">
    <property type="component" value="Chromosome"/>
</dbReference>
<dbReference type="EMBL" id="CP148066">
    <property type="protein sequence ID" value="WXL28430.1"/>
    <property type="molecule type" value="Genomic_DNA"/>
</dbReference>
<dbReference type="RefSeq" id="WP_205499522.1">
    <property type="nucleotide sequence ID" value="NZ_CP148066.1"/>
</dbReference>
<protein>
    <submittedName>
        <fullName evidence="4">Alpha/beta fold hydrolase</fullName>
    </submittedName>
</protein>
<keyword evidence="2" id="KW-0719">Serine esterase</keyword>
<comment type="similarity">
    <text evidence="1">Belongs to the lipase/esterase LIP3/BchO family.</text>
</comment>
<dbReference type="PANTHER" id="PTHR43798:SF33">
    <property type="entry name" value="HYDROLASE, PUTATIVE (AFU_ORTHOLOGUE AFUA_2G14860)-RELATED"/>
    <property type="match status" value="1"/>
</dbReference>
<evidence type="ECO:0000313" key="4">
    <source>
        <dbReference type="EMBL" id="WXL28430.1"/>
    </source>
</evidence>
<organism evidence="4 5">
    <name type="scientific">[Mycoplasma] gypis</name>
    <dbReference type="NCBI Taxonomy" id="92404"/>
    <lineage>
        <taxon>Bacteria</taxon>
        <taxon>Bacillati</taxon>
        <taxon>Mycoplasmatota</taxon>
        <taxon>Mycoplasmoidales</taxon>
        <taxon>Metamycoplasmataceae</taxon>
        <taxon>Metamycoplasma</taxon>
    </lineage>
</organism>
<dbReference type="SUPFAM" id="SSF53474">
    <property type="entry name" value="alpha/beta-Hydrolases"/>
    <property type="match status" value="1"/>
</dbReference>